<dbReference type="AlphaFoldDB" id="A0A2J6TWP6"/>
<accession>A0A2J6TWP6</accession>
<dbReference type="InterPro" id="IPR016040">
    <property type="entry name" value="NAD(P)-bd_dom"/>
</dbReference>
<dbReference type="Proteomes" id="UP000235371">
    <property type="component" value="Unassembled WGS sequence"/>
</dbReference>
<feature type="domain" description="NAD(P)-binding" evidence="2">
    <location>
        <begin position="9"/>
        <end position="206"/>
    </location>
</feature>
<reference evidence="3 4" key="1">
    <citation type="submission" date="2016-04" db="EMBL/GenBank/DDBJ databases">
        <title>A degradative enzymes factory behind the ericoid mycorrhizal symbiosis.</title>
        <authorList>
            <consortium name="DOE Joint Genome Institute"/>
            <person name="Martino E."/>
            <person name="Morin E."/>
            <person name="Grelet G."/>
            <person name="Kuo A."/>
            <person name="Kohler A."/>
            <person name="Daghino S."/>
            <person name="Barry K."/>
            <person name="Choi C."/>
            <person name="Cichocki N."/>
            <person name="Clum A."/>
            <person name="Copeland A."/>
            <person name="Hainaut M."/>
            <person name="Haridas S."/>
            <person name="Labutti K."/>
            <person name="Lindquist E."/>
            <person name="Lipzen A."/>
            <person name="Khouja H.-R."/>
            <person name="Murat C."/>
            <person name="Ohm R."/>
            <person name="Olson A."/>
            <person name="Spatafora J."/>
            <person name="Veneault-Fourrey C."/>
            <person name="Henrissat B."/>
            <person name="Grigoriev I."/>
            <person name="Martin F."/>
            <person name="Perotto S."/>
        </authorList>
    </citation>
    <scope>NUCLEOTIDE SEQUENCE [LARGE SCALE GENOMIC DNA]</scope>
    <source>
        <strain evidence="3 4">E</strain>
    </source>
</reference>
<evidence type="ECO:0000313" key="4">
    <source>
        <dbReference type="Proteomes" id="UP000235371"/>
    </source>
</evidence>
<dbReference type="STRING" id="1095630.A0A2J6TWP6"/>
<dbReference type="RefSeq" id="XP_024744341.1">
    <property type="nucleotide sequence ID" value="XM_024876521.1"/>
</dbReference>
<dbReference type="Pfam" id="PF13460">
    <property type="entry name" value="NAD_binding_10"/>
    <property type="match status" value="1"/>
</dbReference>
<evidence type="ECO:0000313" key="3">
    <source>
        <dbReference type="EMBL" id="PMD67437.1"/>
    </source>
</evidence>
<dbReference type="PANTHER" id="PTHR43355:SF2">
    <property type="entry name" value="FLAVIN REDUCTASE (NADPH)"/>
    <property type="match status" value="1"/>
</dbReference>
<organism evidence="3 4">
    <name type="scientific">Hyaloscypha bicolor E</name>
    <dbReference type="NCBI Taxonomy" id="1095630"/>
    <lineage>
        <taxon>Eukaryota</taxon>
        <taxon>Fungi</taxon>
        <taxon>Dikarya</taxon>
        <taxon>Ascomycota</taxon>
        <taxon>Pezizomycotina</taxon>
        <taxon>Leotiomycetes</taxon>
        <taxon>Helotiales</taxon>
        <taxon>Hyaloscyphaceae</taxon>
        <taxon>Hyaloscypha</taxon>
        <taxon>Hyaloscypha bicolor</taxon>
    </lineage>
</organism>
<evidence type="ECO:0000256" key="1">
    <source>
        <dbReference type="ARBA" id="ARBA00038376"/>
    </source>
</evidence>
<name>A0A2J6TWP6_9HELO</name>
<gene>
    <name evidence="3" type="ORF">K444DRAFT_550843</name>
</gene>
<keyword evidence="4" id="KW-1185">Reference proteome</keyword>
<protein>
    <recommendedName>
        <fullName evidence="2">NAD(P)-binding domain-containing protein</fullName>
    </recommendedName>
</protein>
<dbReference type="GeneID" id="36584600"/>
<dbReference type="InterPro" id="IPR036291">
    <property type="entry name" value="NAD(P)-bd_dom_sf"/>
</dbReference>
<evidence type="ECO:0000259" key="2">
    <source>
        <dbReference type="Pfam" id="PF13460"/>
    </source>
</evidence>
<proteinExistence type="inferred from homology"/>
<dbReference type="GO" id="GO:0042602">
    <property type="term" value="F:riboflavin reductase (NADPH) activity"/>
    <property type="evidence" value="ECO:0007669"/>
    <property type="project" value="TreeGrafter"/>
</dbReference>
<sequence length="221" mass="23762">MPSHILVLGATGQTGIDFCNLALSPAHNHKLTLYVRDSTKVPEAVASNSNVTVIKGTLEDEAMLKTAASSGATIFVSFAGPTGRLSGTPVTNGMKLLFPLLIQNNFHRALILETYSFPSPSDKPAWKWSASIVLIKLVGGSAYSEFRGLGEFVTSQDVEKIKWTLFRVPFLGNGEEKPVTATFPGSGQDGMFLSRKSIGAWVLKEMGDDSEWVGKAPVLCN</sequence>
<dbReference type="InParanoid" id="A0A2J6TWP6"/>
<dbReference type="GO" id="GO:0004074">
    <property type="term" value="F:biliverdin reductase [NAD(P)H] activity"/>
    <property type="evidence" value="ECO:0007669"/>
    <property type="project" value="TreeGrafter"/>
</dbReference>
<dbReference type="SUPFAM" id="SSF51735">
    <property type="entry name" value="NAD(P)-binding Rossmann-fold domains"/>
    <property type="match status" value="1"/>
</dbReference>
<dbReference type="PANTHER" id="PTHR43355">
    <property type="entry name" value="FLAVIN REDUCTASE (NADPH)"/>
    <property type="match status" value="1"/>
</dbReference>
<dbReference type="EMBL" id="KZ613740">
    <property type="protein sequence ID" value="PMD67437.1"/>
    <property type="molecule type" value="Genomic_DNA"/>
</dbReference>
<dbReference type="Gene3D" id="3.40.50.720">
    <property type="entry name" value="NAD(P)-binding Rossmann-like Domain"/>
    <property type="match status" value="1"/>
</dbReference>
<dbReference type="OrthoDB" id="10254221at2759"/>
<comment type="similarity">
    <text evidence="1">Belongs to the avfA family.</text>
</comment>
<dbReference type="InterPro" id="IPR051606">
    <property type="entry name" value="Polyketide_Oxido-like"/>
</dbReference>